<name>A0A914EMA5_9BILA</name>
<organism evidence="1 2">
    <name type="scientific">Acrobeloides nanus</name>
    <dbReference type="NCBI Taxonomy" id="290746"/>
    <lineage>
        <taxon>Eukaryota</taxon>
        <taxon>Metazoa</taxon>
        <taxon>Ecdysozoa</taxon>
        <taxon>Nematoda</taxon>
        <taxon>Chromadorea</taxon>
        <taxon>Rhabditida</taxon>
        <taxon>Tylenchina</taxon>
        <taxon>Cephalobomorpha</taxon>
        <taxon>Cephaloboidea</taxon>
        <taxon>Cephalobidae</taxon>
        <taxon>Acrobeloides</taxon>
    </lineage>
</organism>
<evidence type="ECO:0000313" key="2">
    <source>
        <dbReference type="WBParaSite" id="ACRNAN_scaffold924.g30109.t1"/>
    </source>
</evidence>
<evidence type="ECO:0000313" key="1">
    <source>
        <dbReference type="Proteomes" id="UP000887540"/>
    </source>
</evidence>
<proteinExistence type="predicted"/>
<keyword evidence="1" id="KW-1185">Reference proteome</keyword>
<dbReference type="AlphaFoldDB" id="A0A914EMA5"/>
<dbReference type="Proteomes" id="UP000887540">
    <property type="component" value="Unplaced"/>
</dbReference>
<accession>A0A914EMA5</accession>
<reference evidence="2" key="1">
    <citation type="submission" date="2022-11" db="UniProtKB">
        <authorList>
            <consortium name="WormBaseParasite"/>
        </authorList>
    </citation>
    <scope>IDENTIFICATION</scope>
</reference>
<dbReference type="WBParaSite" id="ACRNAN_scaffold924.g30109.t1">
    <property type="protein sequence ID" value="ACRNAN_scaffold924.g30109.t1"/>
    <property type="gene ID" value="ACRNAN_scaffold924.g30109"/>
</dbReference>
<sequence>MIDQINIVEEKTMAKKTEATIKEVVTIAKTTTMDEILIITETTTVIEVTQETVTTQQ</sequence>
<protein>
    <submittedName>
        <fullName evidence="2">Uncharacterized protein</fullName>
    </submittedName>
</protein>